<comment type="subunit">
    <text evidence="3">Directly interacts with VCP. Interacts with UBQLN1. Forms a complex with VCP and UBQLN1.</text>
</comment>
<feature type="compositionally biased region" description="Basic and acidic residues" evidence="6">
    <location>
        <begin position="181"/>
        <end position="207"/>
    </location>
</feature>
<sequence length="469" mass="50445">MFYEGDLQSGIGKAVQEDKSVACFVTDDGEESSQWENDFLQDQALKSALLERTVLLRLKARSQEAGYLAAMFPLPKMPTIVVIKNGELKEYLAAGLSKEDFMRRMGTVLGASLSAQSSSAASLSFRESSGQTTQPAASQAASSSASTSQTTNAATPTSAEDGQQQSRALQDMLKERSARLEAQKKENDAKEKAKRAEEAKARREAAEKAAVPGSEGHADAKYALLQKKRQKEARDERARILKRVEDDKAERREKEAARKAEAKAKAEGVVPPTGSSSISPPLANRSAECALQIRLFDGSTIRSRFPSQGSLRKDVRPWIDEKQIEDTPYTFKHVLSPLPNKNIETSEEEGTLQSLGLAPSATLILLPVTNATNAYEGNAGLISRGVSTGYGLVSSGVGLVTGVLGSFLGAGAAPPANENSQTPSAAPAPSANINVRTLRDNAGRDDQQFYNGNALNFEPRHDDEDKKDD</sequence>
<keyword evidence="9" id="KW-1185">Reference proteome</keyword>
<keyword evidence="2" id="KW-0834">Unfolded protein response</keyword>
<dbReference type="Pfam" id="PF00789">
    <property type="entry name" value="UBX"/>
    <property type="match status" value="1"/>
</dbReference>
<proteinExistence type="predicted"/>
<dbReference type="AlphaFoldDB" id="A0A1L7X055"/>
<dbReference type="SUPFAM" id="SSF52833">
    <property type="entry name" value="Thioredoxin-like"/>
    <property type="match status" value="1"/>
</dbReference>
<evidence type="ECO:0000256" key="2">
    <source>
        <dbReference type="ARBA" id="ARBA00023230"/>
    </source>
</evidence>
<feature type="compositionally biased region" description="Low complexity" evidence="6">
    <location>
        <begin position="124"/>
        <end position="159"/>
    </location>
</feature>
<accession>A0A1L7X055</accession>
<comment type="function">
    <text evidence="5">Involved in endoplasmic reticulum-associated protein degradation (ERAD). Acts as a platform to recruit both UBQLN1 and VCP to the ER during ERAD.</text>
</comment>
<dbReference type="GO" id="GO:0036503">
    <property type="term" value="P:ERAD pathway"/>
    <property type="evidence" value="ECO:0007669"/>
    <property type="project" value="TreeGrafter"/>
</dbReference>
<dbReference type="PANTHER" id="PTHR46424">
    <property type="entry name" value="UBX DOMAIN-CONTAINING PROTEIN 4"/>
    <property type="match status" value="1"/>
</dbReference>
<feature type="region of interest" description="Disordered" evidence="6">
    <location>
        <begin position="439"/>
        <end position="469"/>
    </location>
</feature>
<dbReference type="GO" id="GO:0006986">
    <property type="term" value="P:response to unfolded protein"/>
    <property type="evidence" value="ECO:0007669"/>
    <property type="project" value="UniProtKB-KW"/>
</dbReference>
<organism evidence="8 9">
    <name type="scientific">Phialocephala subalpina</name>
    <dbReference type="NCBI Taxonomy" id="576137"/>
    <lineage>
        <taxon>Eukaryota</taxon>
        <taxon>Fungi</taxon>
        <taxon>Dikarya</taxon>
        <taxon>Ascomycota</taxon>
        <taxon>Pezizomycotina</taxon>
        <taxon>Leotiomycetes</taxon>
        <taxon>Helotiales</taxon>
        <taxon>Mollisiaceae</taxon>
        <taxon>Phialocephala</taxon>
        <taxon>Phialocephala fortinii species complex</taxon>
    </lineage>
</organism>
<evidence type="ECO:0000259" key="7">
    <source>
        <dbReference type="PROSITE" id="PS50033"/>
    </source>
</evidence>
<comment type="subcellular location">
    <subcellularLocation>
        <location evidence="1">Endoplasmic reticulum membrane</location>
        <topology evidence="1">Peripheral membrane protein</topology>
    </subcellularLocation>
</comment>
<dbReference type="InterPro" id="IPR001012">
    <property type="entry name" value="UBX_dom"/>
</dbReference>
<feature type="region of interest" description="Disordered" evidence="6">
    <location>
        <begin position="181"/>
        <end position="219"/>
    </location>
</feature>
<dbReference type="Pfam" id="PF23187">
    <property type="entry name" value="UBX7_N"/>
    <property type="match status" value="1"/>
</dbReference>
<dbReference type="Proteomes" id="UP000184330">
    <property type="component" value="Unassembled WGS sequence"/>
</dbReference>
<dbReference type="SUPFAM" id="SSF54236">
    <property type="entry name" value="Ubiquitin-like"/>
    <property type="match status" value="1"/>
</dbReference>
<feature type="compositionally biased region" description="Basic and acidic residues" evidence="6">
    <location>
        <begin position="458"/>
        <end position="469"/>
    </location>
</feature>
<dbReference type="STRING" id="576137.A0A1L7X055"/>
<dbReference type="CDD" id="cd01767">
    <property type="entry name" value="UBX"/>
    <property type="match status" value="1"/>
</dbReference>
<feature type="region of interest" description="Disordered" evidence="6">
    <location>
        <begin position="247"/>
        <end position="281"/>
    </location>
</feature>
<evidence type="ECO:0000256" key="3">
    <source>
        <dbReference type="ARBA" id="ARBA00038812"/>
    </source>
</evidence>
<dbReference type="PANTHER" id="PTHR46424:SF1">
    <property type="entry name" value="UBX DOMAIN-CONTAINING PROTEIN 4"/>
    <property type="match status" value="1"/>
</dbReference>
<dbReference type="EMBL" id="FJOG01000012">
    <property type="protein sequence ID" value="CZR58406.1"/>
    <property type="molecule type" value="Genomic_DNA"/>
</dbReference>
<evidence type="ECO:0000256" key="4">
    <source>
        <dbReference type="ARBA" id="ARBA00041575"/>
    </source>
</evidence>
<evidence type="ECO:0000313" key="8">
    <source>
        <dbReference type="EMBL" id="CZR58406.1"/>
    </source>
</evidence>
<reference evidence="8 9" key="1">
    <citation type="submission" date="2016-03" db="EMBL/GenBank/DDBJ databases">
        <authorList>
            <person name="Ploux O."/>
        </authorList>
    </citation>
    <scope>NUCLEOTIDE SEQUENCE [LARGE SCALE GENOMIC DNA]</scope>
    <source>
        <strain evidence="8 9">UAMH 11012</strain>
    </source>
</reference>
<dbReference type="OrthoDB" id="2445133at2759"/>
<dbReference type="PROSITE" id="PS50033">
    <property type="entry name" value="UBX"/>
    <property type="match status" value="1"/>
</dbReference>
<dbReference type="InterPro" id="IPR036249">
    <property type="entry name" value="Thioredoxin-like_sf"/>
</dbReference>
<evidence type="ECO:0000313" key="9">
    <source>
        <dbReference type="Proteomes" id="UP000184330"/>
    </source>
</evidence>
<dbReference type="Gene3D" id="3.10.20.90">
    <property type="entry name" value="Phosphatidylinositol 3-kinase Catalytic Subunit, Chain A, domain 1"/>
    <property type="match status" value="1"/>
</dbReference>
<name>A0A1L7X055_9HELO</name>
<evidence type="ECO:0000256" key="5">
    <source>
        <dbReference type="ARBA" id="ARBA00046062"/>
    </source>
</evidence>
<evidence type="ECO:0000256" key="6">
    <source>
        <dbReference type="SAM" id="MobiDB-lite"/>
    </source>
</evidence>
<feature type="region of interest" description="Disordered" evidence="6">
    <location>
        <begin position="124"/>
        <end position="168"/>
    </location>
</feature>
<dbReference type="InterPro" id="IPR029071">
    <property type="entry name" value="Ubiquitin-like_domsf"/>
</dbReference>
<feature type="domain" description="UBX" evidence="7">
    <location>
        <begin position="284"/>
        <end position="365"/>
    </location>
</feature>
<dbReference type="Gene3D" id="3.40.30.10">
    <property type="entry name" value="Glutaredoxin"/>
    <property type="match status" value="1"/>
</dbReference>
<feature type="compositionally biased region" description="Basic and acidic residues" evidence="6">
    <location>
        <begin position="247"/>
        <end position="266"/>
    </location>
</feature>
<dbReference type="GO" id="GO:0005789">
    <property type="term" value="C:endoplasmic reticulum membrane"/>
    <property type="evidence" value="ECO:0007669"/>
    <property type="project" value="UniProtKB-SubCell"/>
</dbReference>
<dbReference type="SMART" id="SM00166">
    <property type="entry name" value="UBX"/>
    <property type="match status" value="1"/>
</dbReference>
<gene>
    <name evidence="8" type="ORF">PAC_08298</name>
</gene>
<protein>
    <recommendedName>
        <fullName evidence="4">UBX domain-containing protein 2</fullName>
    </recommendedName>
</protein>
<evidence type="ECO:0000256" key="1">
    <source>
        <dbReference type="ARBA" id="ARBA00004406"/>
    </source>
</evidence>